<reference evidence="2" key="1">
    <citation type="submission" date="2020-02" db="EMBL/GenBank/DDBJ databases">
        <authorList>
            <person name="Meier V. D."/>
        </authorList>
    </citation>
    <scope>NUCLEOTIDE SEQUENCE</scope>
    <source>
        <strain evidence="2">AVDCRST_MAG10</strain>
    </source>
</reference>
<feature type="compositionally biased region" description="Basic and acidic residues" evidence="1">
    <location>
        <begin position="207"/>
        <end position="218"/>
    </location>
</feature>
<name>A0A6J4J8L3_9ACTN</name>
<feature type="compositionally biased region" description="Basic and acidic residues" evidence="1">
    <location>
        <begin position="149"/>
        <end position="169"/>
    </location>
</feature>
<dbReference type="EMBL" id="CADCTB010000208">
    <property type="protein sequence ID" value="CAA9273704.1"/>
    <property type="molecule type" value="Genomic_DNA"/>
</dbReference>
<evidence type="ECO:0000313" key="2">
    <source>
        <dbReference type="EMBL" id="CAA9273704.1"/>
    </source>
</evidence>
<feature type="non-terminal residue" evidence="2">
    <location>
        <position position="1"/>
    </location>
</feature>
<evidence type="ECO:0000256" key="1">
    <source>
        <dbReference type="SAM" id="MobiDB-lite"/>
    </source>
</evidence>
<feature type="region of interest" description="Disordered" evidence="1">
    <location>
        <begin position="1"/>
        <end position="322"/>
    </location>
</feature>
<protein>
    <submittedName>
        <fullName evidence="2">Dihydroorotate dehydrogenase (NAD(+)), catalytic subunit</fullName>
        <ecNumber evidence="2">1.3.1.14</ecNumber>
    </submittedName>
</protein>
<gene>
    <name evidence="2" type="ORF">AVDCRST_MAG10-3449</name>
</gene>
<proteinExistence type="predicted"/>
<feature type="non-terminal residue" evidence="2">
    <location>
        <position position="322"/>
    </location>
</feature>
<keyword evidence="2" id="KW-0560">Oxidoreductase</keyword>
<feature type="compositionally biased region" description="Basic and acidic residues" evidence="1">
    <location>
        <begin position="1"/>
        <end position="17"/>
    </location>
</feature>
<dbReference type="GO" id="GO:0004589">
    <property type="term" value="F:dihydroorotate dehydrogenase (NAD+) activity"/>
    <property type="evidence" value="ECO:0007669"/>
    <property type="project" value="UniProtKB-EC"/>
</dbReference>
<feature type="compositionally biased region" description="Basic residues" evidence="1">
    <location>
        <begin position="184"/>
        <end position="195"/>
    </location>
</feature>
<dbReference type="AlphaFoldDB" id="A0A6J4J8L3"/>
<sequence>DRPGRPVQERRPVDVGRDGALPQPGDDRVGNGRARGGAGPLHGPVVPRGGGREVALGRGVGGQSRAAGDRGRRRHAQQRRAAEPGGGGVDGGGAPGPAGDGRASGGQHLGVHRRGLREGGHRPGRRAARSGGGGGQPELPQPPWRRPHRGEPPGDVRPLGRVDRRRDGGDGGLPATAVGQAQSQRHRHHRDRRCRPGGGSGSPHAGQHGDGHGHRRGDPPLPPRRRWRGALRTGHPAGGGAGRARRVLRVSRCGGGRGGRGGHRRARGGAAPGRRVGGAGRHRHLRRPSGAGPDTCGIGAVVPPSWRRPPRRSGREGPCRHV</sequence>
<feature type="compositionally biased region" description="Basic and acidic residues" evidence="1">
    <location>
        <begin position="313"/>
        <end position="322"/>
    </location>
</feature>
<feature type="compositionally biased region" description="Gly residues" evidence="1">
    <location>
        <begin position="84"/>
        <end position="108"/>
    </location>
</feature>
<accession>A0A6J4J8L3</accession>
<organism evidence="2">
    <name type="scientific">uncultured Acidimicrobiales bacterium</name>
    <dbReference type="NCBI Taxonomy" id="310071"/>
    <lineage>
        <taxon>Bacteria</taxon>
        <taxon>Bacillati</taxon>
        <taxon>Actinomycetota</taxon>
        <taxon>Acidimicrobiia</taxon>
        <taxon>Acidimicrobiales</taxon>
        <taxon>environmental samples</taxon>
    </lineage>
</organism>
<dbReference type="EC" id="1.3.1.14" evidence="2"/>